<accession>A0A380LI90</accession>
<evidence type="ECO:0000313" key="1">
    <source>
        <dbReference type="EMBL" id="SUO03579.1"/>
    </source>
</evidence>
<proteinExistence type="predicted"/>
<dbReference type="GeneID" id="77461430"/>
<name>A0A380LI90_9FIRM</name>
<evidence type="ECO:0000313" key="2">
    <source>
        <dbReference type="Proteomes" id="UP000255523"/>
    </source>
</evidence>
<sequence length="391" mass="46387">MFVQLFCKDRNQKEKDELYRVLGAIAHRENVQIEERGDVVEMEVCPQGKIIVHEEDREVILSANTRHAGAGFHAFCVDIFMDIQQELTGEFELVDDLEFDQDGNFHRLHHLYEDELEYLRGNLVKREPVFYKNYLYDETFFLPMEKEDAIATPIGYIDTKEFLHMDPHDLMDLFYIWNEWDLDASYYKNAALTLLAKEGYGPYALMNDHTHKMANMICDYIELAYQQDSSISLPVKEYRFYTQLLQREDQLKDPVVMEQEVYQYRLMEVYHLFENVKVVALGACERSYDPVTQSLCLMSPRKEEHEWDYLLQASKQPLICVQIDKLEENNPVSYRNKAVWMHAYKEDGIYFLEAKIASMEEELFFHCTVKNEKHIPYLKQCIKESEFAILD</sequence>
<dbReference type="AlphaFoldDB" id="A0A380LI90"/>
<dbReference type="RefSeq" id="WP_022788954.1">
    <property type="nucleotide sequence ID" value="NZ_UHFX01000003.1"/>
</dbReference>
<dbReference type="Proteomes" id="UP000255523">
    <property type="component" value="Unassembled WGS sequence"/>
</dbReference>
<dbReference type="OrthoDB" id="1700332at2"/>
<organism evidence="1 2">
    <name type="scientific">Faecalicoccus pleomorphus</name>
    <dbReference type="NCBI Taxonomy" id="1323"/>
    <lineage>
        <taxon>Bacteria</taxon>
        <taxon>Bacillati</taxon>
        <taxon>Bacillota</taxon>
        <taxon>Erysipelotrichia</taxon>
        <taxon>Erysipelotrichales</taxon>
        <taxon>Erysipelotrichaceae</taxon>
        <taxon>Faecalicoccus</taxon>
    </lineage>
</organism>
<protein>
    <submittedName>
        <fullName evidence="1">Uncharacterized protein</fullName>
    </submittedName>
</protein>
<dbReference type="EMBL" id="UHFX01000003">
    <property type="protein sequence ID" value="SUO03579.1"/>
    <property type="molecule type" value="Genomic_DNA"/>
</dbReference>
<reference evidence="1 2" key="1">
    <citation type="submission" date="2018-06" db="EMBL/GenBank/DDBJ databases">
        <authorList>
            <consortium name="Pathogen Informatics"/>
            <person name="Doyle S."/>
        </authorList>
    </citation>
    <scope>NUCLEOTIDE SEQUENCE [LARGE SCALE GENOMIC DNA]</scope>
    <source>
        <strain evidence="1 2">NCTC11087</strain>
    </source>
</reference>
<gene>
    <name evidence="1" type="ORF">NCTC11087_00444</name>
</gene>
<keyword evidence="2" id="KW-1185">Reference proteome</keyword>